<sequence>MKRILISLALLTFTVSSFAADHSVVLPAKISAAEIGGAIFEREDMAQQAHEDGHVTQDVTSLLSSDKKFASGMYTSGKTRSEISEPYGVDEFMYFISGGVTLTSSDGSVQKIEAGEAVTIPKEWTGIWETEGYSKIWVIYSADGSGLE</sequence>
<evidence type="ECO:0000259" key="2">
    <source>
        <dbReference type="Pfam" id="PF05899"/>
    </source>
</evidence>
<reference evidence="3" key="1">
    <citation type="submission" date="2019-02" db="EMBL/GenBank/DDBJ databases">
        <authorList>
            <person name="Li S.-H."/>
        </authorList>
    </citation>
    <scope>NUCLEOTIDE SEQUENCE</scope>
    <source>
        <strain evidence="3">IMCC8485</strain>
    </source>
</reference>
<dbReference type="Pfam" id="PF05899">
    <property type="entry name" value="Cupin_3"/>
    <property type="match status" value="1"/>
</dbReference>
<evidence type="ECO:0000256" key="1">
    <source>
        <dbReference type="SAM" id="SignalP"/>
    </source>
</evidence>
<dbReference type="InterPro" id="IPR008579">
    <property type="entry name" value="UGlyAH_Cupin_dom"/>
</dbReference>
<dbReference type="RefSeq" id="WP_279252835.1">
    <property type="nucleotide sequence ID" value="NZ_SHNP01000003.1"/>
</dbReference>
<dbReference type="InterPro" id="IPR011051">
    <property type="entry name" value="RmlC_Cupin_sf"/>
</dbReference>
<dbReference type="SUPFAM" id="SSF51182">
    <property type="entry name" value="RmlC-like cupins"/>
    <property type="match status" value="1"/>
</dbReference>
<keyword evidence="4" id="KW-1185">Reference proteome</keyword>
<dbReference type="InterPro" id="IPR014710">
    <property type="entry name" value="RmlC-like_jellyroll"/>
</dbReference>
<accession>A0ABT3SWM5</accession>
<protein>
    <submittedName>
        <fullName evidence="3">DUF861 domain-containing protein</fullName>
    </submittedName>
</protein>
<feature type="domain" description="(S)-ureidoglycine aminohydrolase cupin" evidence="2">
    <location>
        <begin position="72"/>
        <end position="130"/>
    </location>
</feature>
<proteinExistence type="predicted"/>
<evidence type="ECO:0000313" key="3">
    <source>
        <dbReference type="EMBL" id="MCX2974015.1"/>
    </source>
</evidence>
<organism evidence="3 4">
    <name type="scientific">Candidatus Seongchinamella marina</name>
    <dbReference type="NCBI Taxonomy" id="2518990"/>
    <lineage>
        <taxon>Bacteria</taxon>
        <taxon>Pseudomonadati</taxon>
        <taxon>Pseudomonadota</taxon>
        <taxon>Gammaproteobacteria</taxon>
        <taxon>Cellvibrionales</taxon>
        <taxon>Halieaceae</taxon>
        <taxon>Seongchinamella</taxon>
    </lineage>
</organism>
<dbReference type="Proteomes" id="UP001143307">
    <property type="component" value="Unassembled WGS sequence"/>
</dbReference>
<feature type="chain" id="PRO_5045642739" evidence="1">
    <location>
        <begin position="20"/>
        <end position="148"/>
    </location>
</feature>
<comment type="caution">
    <text evidence="3">The sequence shown here is derived from an EMBL/GenBank/DDBJ whole genome shotgun (WGS) entry which is preliminary data.</text>
</comment>
<keyword evidence="1" id="KW-0732">Signal</keyword>
<dbReference type="Gene3D" id="2.60.120.10">
    <property type="entry name" value="Jelly Rolls"/>
    <property type="match status" value="1"/>
</dbReference>
<feature type="signal peptide" evidence="1">
    <location>
        <begin position="1"/>
        <end position="19"/>
    </location>
</feature>
<dbReference type="EMBL" id="SHNP01000003">
    <property type="protein sequence ID" value="MCX2974015.1"/>
    <property type="molecule type" value="Genomic_DNA"/>
</dbReference>
<evidence type="ECO:0000313" key="4">
    <source>
        <dbReference type="Proteomes" id="UP001143307"/>
    </source>
</evidence>
<gene>
    <name evidence="3" type="ORF">EYC87_10525</name>
</gene>
<name>A0ABT3SWM5_9GAMM</name>